<keyword evidence="1" id="KW-0732">Signal</keyword>
<evidence type="ECO:0000313" key="3">
    <source>
        <dbReference type="Proteomes" id="UP000002247"/>
    </source>
</evidence>
<organism evidence="2 3">
    <name type="scientific">Segniliparus rotundus (strain ATCC BAA-972 / CDC 1076 / CIP 108378 / DSM 44985 / JCM 13578)</name>
    <dbReference type="NCBI Taxonomy" id="640132"/>
    <lineage>
        <taxon>Bacteria</taxon>
        <taxon>Bacillati</taxon>
        <taxon>Actinomycetota</taxon>
        <taxon>Actinomycetes</taxon>
        <taxon>Mycobacteriales</taxon>
        <taxon>Segniliparaceae</taxon>
        <taxon>Segniliparus</taxon>
    </lineage>
</organism>
<proteinExistence type="predicted"/>
<dbReference type="AlphaFoldDB" id="D6ZC06"/>
<keyword evidence="3" id="KW-1185">Reference proteome</keyword>
<dbReference type="RefSeq" id="WP_013137439.1">
    <property type="nucleotide sequence ID" value="NC_014168.1"/>
</dbReference>
<dbReference type="KEGG" id="srt:Srot_0498"/>
<name>D6ZC06_SEGRD</name>
<feature type="chain" id="PRO_5003091664" description="Lipoprotein" evidence="1">
    <location>
        <begin position="23"/>
        <end position="159"/>
    </location>
</feature>
<evidence type="ECO:0000313" key="2">
    <source>
        <dbReference type="EMBL" id="ADG96983.1"/>
    </source>
</evidence>
<feature type="signal peptide" evidence="1">
    <location>
        <begin position="1"/>
        <end position="22"/>
    </location>
</feature>
<evidence type="ECO:0008006" key="4">
    <source>
        <dbReference type="Google" id="ProtNLM"/>
    </source>
</evidence>
<gene>
    <name evidence="2" type="ordered locus">Srot_0498</name>
</gene>
<dbReference type="Proteomes" id="UP000002247">
    <property type="component" value="Chromosome"/>
</dbReference>
<accession>D6ZC06</accession>
<protein>
    <recommendedName>
        <fullName evidence="4">Lipoprotein</fullName>
    </recommendedName>
</protein>
<evidence type="ECO:0000256" key="1">
    <source>
        <dbReference type="SAM" id="SignalP"/>
    </source>
</evidence>
<sequence length="159" mass="17054">MSIRLTFLFATCVLGLAGCAFSGDKDGATGGKAEPAQHKHPSSTAEICSFFKKAHTKLSAQYAEFESKTLDSHWTWSDDSVSQLGSALAPLLRREAEDIQQSVSESATGPVAAQVKDLAEQDVHLAEKIEGRTFQGSIETSERLVDATVKSVKSICAIH</sequence>
<dbReference type="EMBL" id="CP001958">
    <property type="protein sequence ID" value="ADG96983.1"/>
    <property type="molecule type" value="Genomic_DNA"/>
</dbReference>
<reference evidence="2 3" key="1">
    <citation type="journal article" date="2010" name="Stand. Genomic Sci.">
        <title>Complete genome sequence of Segniliparus rotundus type strain (CDC 1076).</title>
        <authorList>
            <person name="Sikorski J."/>
            <person name="Lapidus A."/>
            <person name="Copeland A."/>
            <person name="Misra M."/>
            <person name="Glavina Del Rio T."/>
            <person name="Nolan M."/>
            <person name="Lucas S."/>
            <person name="Chen F."/>
            <person name="Tice H."/>
            <person name="Cheng J.F."/>
            <person name="Jando M."/>
            <person name="Schneider S."/>
            <person name="Bruce D."/>
            <person name="Goodwin L."/>
            <person name="Pitluck S."/>
            <person name="Liolios K."/>
            <person name="Mikhailova N."/>
            <person name="Pati A."/>
            <person name="Ivanova N."/>
            <person name="Mavromatis K."/>
            <person name="Chen A."/>
            <person name="Palaniappan K."/>
            <person name="Chertkov O."/>
            <person name="Land M."/>
            <person name="Hauser L."/>
            <person name="Chang Y.J."/>
            <person name="Jeffries C.D."/>
            <person name="Brettin T."/>
            <person name="Detter J.C."/>
            <person name="Han C."/>
            <person name="Rohde M."/>
            <person name="Goker M."/>
            <person name="Bristow J."/>
            <person name="Eisen J.A."/>
            <person name="Markowitz V."/>
            <person name="Hugenholtz P."/>
            <person name="Kyrpides N.C."/>
            <person name="Klenk H.P."/>
        </authorList>
    </citation>
    <scope>NUCLEOTIDE SEQUENCE [LARGE SCALE GENOMIC DNA]</scope>
    <source>
        <strain evidence="3">ATCC BAA-972 / CDC 1076 / CIP 108378 / DSM 44985 / JCM 13578</strain>
    </source>
</reference>
<dbReference type="HOGENOM" id="CLU_1659525_0_0_11"/>
<dbReference type="PROSITE" id="PS51257">
    <property type="entry name" value="PROKAR_LIPOPROTEIN"/>
    <property type="match status" value="1"/>
</dbReference>